<dbReference type="OrthoDB" id="3043899at2759"/>
<feature type="region of interest" description="Disordered" evidence="1">
    <location>
        <begin position="1"/>
        <end position="34"/>
    </location>
</feature>
<keyword evidence="2" id="KW-0472">Membrane</keyword>
<protein>
    <submittedName>
        <fullName evidence="3">Uncharacterized protein</fullName>
    </submittedName>
</protein>
<evidence type="ECO:0000256" key="1">
    <source>
        <dbReference type="SAM" id="MobiDB-lite"/>
    </source>
</evidence>
<dbReference type="HOGENOM" id="CLU_434802_0_0_1"/>
<gene>
    <name evidence="3" type="ORF">Moror_16549</name>
</gene>
<dbReference type="Proteomes" id="UP000017559">
    <property type="component" value="Unassembled WGS sequence"/>
</dbReference>
<keyword evidence="2" id="KW-0812">Transmembrane</keyword>
<name>V2WVF7_MONRO</name>
<evidence type="ECO:0000313" key="3">
    <source>
        <dbReference type="EMBL" id="ESK90843.1"/>
    </source>
</evidence>
<reference evidence="3 4" key="1">
    <citation type="journal article" date="2014" name="BMC Genomics">
        <title>Genome and secretome analysis of the hemibiotrophic fungal pathogen, Moniliophthora roreri, which causes frosty pod rot disease of cacao: mechanisms of the biotrophic and necrotrophic phases.</title>
        <authorList>
            <person name="Meinhardt L.W."/>
            <person name="Costa G.G.L."/>
            <person name="Thomazella D.P.T."/>
            <person name="Teixeira P.J.P.L."/>
            <person name="Carazzolle M.F."/>
            <person name="Schuster S.C."/>
            <person name="Carlson J.E."/>
            <person name="Guiltinan M.J."/>
            <person name="Mieczkowski P."/>
            <person name="Farmer A."/>
            <person name="Ramaraj T."/>
            <person name="Crozier J."/>
            <person name="Davis R.E."/>
            <person name="Shao J."/>
            <person name="Melnick R.L."/>
            <person name="Pereira G.A.G."/>
            <person name="Bailey B.A."/>
        </authorList>
    </citation>
    <scope>NUCLEOTIDE SEQUENCE [LARGE SCALE GENOMIC DNA]</scope>
    <source>
        <strain evidence="3 4">MCA 2997</strain>
    </source>
</reference>
<evidence type="ECO:0000313" key="4">
    <source>
        <dbReference type="Proteomes" id="UP000017559"/>
    </source>
</evidence>
<keyword evidence="4" id="KW-1185">Reference proteome</keyword>
<dbReference type="AlphaFoldDB" id="V2WVF7"/>
<feature type="compositionally biased region" description="Polar residues" evidence="1">
    <location>
        <begin position="19"/>
        <end position="34"/>
    </location>
</feature>
<accession>V2WVF7</accession>
<sequence>MIHPDAHSDDKNSIRGSVVSESIPPSYNSQSSPPTLYSVVEEEKKFVPHLGFRLRHYPLSLFILTAWVAFIAIHIANLEGAVRIAASNASLPWHYRILPDIMSTIFAQGHVPITAMHLSRLAIGSLHFSSTSPRRWAELFWSADKKWQGPLGIITCVIGMAKLRIRVSKTFVLFAITCLLALSTPLVLNRAYPHSPTTVEQLVAIQPSTASPTRMKAVSMYNQLSTGAGQWATGQPISAVYGIGTSIYLPDASITDPDDNLDDMFFAGNAQKMDMSLPGIRLVSGCKVAEDHQKLSANDSLDRFNALCQSEKMPIENGTYSISKPIGLDASIQYRSCFPADIPNVPEAKSTLLTITSTYSYPSSSTMVANIWFRSSQRDGGEDDTDNMDSMVGGIIQCKATMIFGIAQVKGALGTFTSFAEEDLIGDDYISDVPPAHPLWAVLRALSFPQAMGLMQNPFYLQTWLAQMGYMRNSTYRGVSAITQPSLEQISEHLSYGVEYMANAIVILSITSDEWYDAVLHIDSVSRSRAPVYALVAYVLLGIWFALLVGLTARLYRPTFGDGLNSYVVSRMVVDEPSLVEGHGCGDITENKGLRTRFVRVGDGRGSEEKVGRVITGGQTLLSTTRRYV</sequence>
<feature type="transmembrane region" description="Helical" evidence="2">
    <location>
        <begin position="170"/>
        <end position="188"/>
    </location>
</feature>
<feature type="transmembrane region" description="Helical" evidence="2">
    <location>
        <begin position="532"/>
        <end position="551"/>
    </location>
</feature>
<feature type="compositionally biased region" description="Basic and acidic residues" evidence="1">
    <location>
        <begin position="1"/>
        <end position="13"/>
    </location>
</feature>
<dbReference type="EMBL" id="AWSO01000402">
    <property type="protein sequence ID" value="ESK90843.1"/>
    <property type="molecule type" value="Genomic_DNA"/>
</dbReference>
<dbReference type="KEGG" id="mrr:Moror_16549"/>
<keyword evidence="2" id="KW-1133">Transmembrane helix</keyword>
<comment type="caution">
    <text evidence="3">The sequence shown here is derived from an EMBL/GenBank/DDBJ whole genome shotgun (WGS) entry which is preliminary data.</text>
</comment>
<organism evidence="3 4">
    <name type="scientific">Moniliophthora roreri (strain MCA 2997)</name>
    <name type="common">Cocoa frosty pod rot fungus</name>
    <name type="synonym">Crinipellis roreri</name>
    <dbReference type="NCBI Taxonomy" id="1381753"/>
    <lineage>
        <taxon>Eukaryota</taxon>
        <taxon>Fungi</taxon>
        <taxon>Dikarya</taxon>
        <taxon>Basidiomycota</taxon>
        <taxon>Agaricomycotina</taxon>
        <taxon>Agaricomycetes</taxon>
        <taxon>Agaricomycetidae</taxon>
        <taxon>Agaricales</taxon>
        <taxon>Marasmiineae</taxon>
        <taxon>Marasmiaceae</taxon>
        <taxon>Moniliophthora</taxon>
    </lineage>
</organism>
<evidence type="ECO:0000256" key="2">
    <source>
        <dbReference type="SAM" id="Phobius"/>
    </source>
</evidence>
<proteinExistence type="predicted"/>
<feature type="transmembrane region" description="Helical" evidence="2">
    <location>
        <begin position="57"/>
        <end position="76"/>
    </location>
</feature>